<accession>A0A2V3IMY6</accession>
<keyword evidence="2 5" id="KW-0732">Signal</keyword>
<dbReference type="GO" id="GO:0030968">
    <property type="term" value="P:endoplasmic reticulum unfolded protein response"/>
    <property type="evidence" value="ECO:0007669"/>
    <property type="project" value="InterPro"/>
</dbReference>
<name>A0A2V3IMY6_9FLOR</name>
<dbReference type="PANTHER" id="PTHR15414:SF0">
    <property type="entry name" value="ENDOPLASMIC RETICULUM LECTIN 1"/>
    <property type="match status" value="1"/>
</dbReference>
<dbReference type="Pfam" id="PF07915">
    <property type="entry name" value="PRKCSH"/>
    <property type="match status" value="1"/>
</dbReference>
<evidence type="ECO:0000256" key="2">
    <source>
        <dbReference type="ARBA" id="ARBA00022729"/>
    </source>
</evidence>
<dbReference type="InterPro" id="IPR009011">
    <property type="entry name" value="Man6P_isomerase_rcpt-bd_dom_sf"/>
</dbReference>
<dbReference type="InterPro" id="IPR045149">
    <property type="entry name" value="OS-9-like"/>
</dbReference>
<protein>
    <submittedName>
        <fullName evidence="7">Protein OS-9-like</fullName>
    </submittedName>
</protein>
<dbReference type="EMBL" id="NBIV01000125">
    <property type="protein sequence ID" value="PXF43438.1"/>
    <property type="molecule type" value="Genomic_DNA"/>
</dbReference>
<evidence type="ECO:0000256" key="5">
    <source>
        <dbReference type="SAM" id="SignalP"/>
    </source>
</evidence>
<proteinExistence type="predicted"/>
<keyword evidence="4" id="KW-1015">Disulfide bond</keyword>
<dbReference type="PROSITE" id="PS51914">
    <property type="entry name" value="MRH"/>
    <property type="match status" value="1"/>
</dbReference>
<dbReference type="PANTHER" id="PTHR15414">
    <property type="entry name" value="OS-9-RELATED"/>
    <property type="match status" value="1"/>
</dbReference>
<dbReference type="AlphaFoldDB" id="A0A2V3IMY6"/>
<gene>
    <name evidence="7" type="ORF">BWQ96_06828</name>
</gene>
<evidence type="ECO:0000256" key="1">
    <source>
        <dbReference type="ARBA" id="ARBA00004240"/>
    </source>
</evidence>
<organism evidence="7 8">
    <name type="scientific">Gracilariopsis chorda</name>
    <dbReference type="NCBI Taxonomy" id="448386"/>
    <lineage>
        <taxon>Eukaryota</taxon>
        <taxon>Rhodophyta</taxon>
        <taxon>Florideophyceae</taxon>
        <taxon>Rhodymeniophycidae</taxon>
        <taxon>Gracilariales</taxon>
        <taxon>Gracilariaceae</taxon>
        <taxon>Gracilariopsis</taxon>
    </lineage>
</organism>
<dbReference type="GO" id="GO:0005788">
    <property type="term" value="C:endoplasmic reticulum lumen"/>
    <property type="evidence" value="ECO:0007669"/>
    <property type="project" value="TreeGrafter"/>
</dbReference>
<feature type="chain" id="PRO_5016150154" evidence="5">
    <location>
        <begin position="24"/>
        <end position="293"/>
    </location>
</feature>
<keyword evidence="8" id="KW-1185">Reference proteome</keyword>
<sequence length="293" mass="33967">MVRPLTLRLVVLATLCLFSKCFAVRHTFVIGDVSRRDINKPVYEIHLPRIGEFRSTNHPQEEAPHGFTAKSVVTAKGQRMSCLLPDPLPSNKPSPGTEKSDENIFDDIDDLMQVYEGKCLHRPDGWWSYEFCYGKYVAQRHIETEKGSEKRIKDEFMLGHFDKEQDRLRRKSRSEVELPDAAFTQLYTNGTLCDTTNKPRRALVKYICIDETLLHTGHAKRTDNYKYSFLGSVREVESCVYEIEFYNYAICHHSLYRKRMDRLQKPIHCSLEQGEGPFKGLSSDMYKKASLNL</sequence>
<evidence type="ECO:0000259" key="6">
    <source>
        <dbReference type="PROSITE" id="PS51914"/>
    </source>
</evidence>
<dbReference type="InterPro" id="IPR044865">
    <property type="entry name" value="MRH_dom"/>
</dbReference>
<dbReference type="InterPro" id="IPR012913">
    <property type="entry name" value="OS9-like_dom"/>
</dbReference>
<evidence type="ECO:0000313" key="8">
    <source>
        <dbReference type="Proteomes" id="UP000247409"/>
    </source>
</evidence>
<evidence type="ECO:0000256" key="4">
    <source>
        <dbReference type="ARBA" id="ARBA00023157"/>
    </source>
</evidence>
<dbReference type="GO" id="GO:0030970">
    <property type="term" value="P:retrograde protein transport, ER to cytosol"/>
    <property type="evidence" value="ECO:0007669"/>
    <property type="project" value="TreeGrafter"/>
</dbReference>
<comment type="caution">
    <text evidence="7">The sequence shown here is derived from an EMBL/GenBank/DDBJ whole genome shotgun (WGS) entry which is preliminary data.</text>
</comment>
<evidence type="ECO:0000256" key="3">
    <source>
        <dbReference type="ARBA" id="ARBA00022824"/>
    </source>
</evidence>
<dbReference type="OrthoDB" id="448954at2759"/>
<feature type="signal peptide" evidence="5">
    <location>
        <begin position="1"/>
        <end position="23"/>
    </location>
</feature>
<feature type="domain" description="MRH" evidence="6">
    <location>
        <begin position="117"/>
        <end position="253"/>
    </location>
</feature>
<evidence type="ECO:0000313" key="7">
    <source>
        <dbReference type="EMBL" id="PXF43438.1"/>
    </source>
</evidence>
<dbReference type="Proteomes" id="UP000247409">
    <property type="component" value="Unassembled WGS sequence"/>
</dbReference>
<reference evidence="7 8" key="1">
    <citation type="journal article" date="2018" name="Mol. Biol. Evol.">
        <title>Analysis of the draft genome of the red seaweed Gracilariopsis chorda provides insights into genome size evolution in Rhodophyta.</title>
        <authorList>
            <person name="Lee J."/>
            <person name="Yang E.C."/>
            <person name="Graf L."/>
            <person name="Yang J.H."/>
            <person name="Qiu H."/>
            <person name="Zel Zion U."/>
            <person name="Chan C.X."/>
            <person name="Stephens T.G."/>
            <person name="Weber A.P.M."/>
            <person name="Boo G.H."/>
            <person name="Boo S.M."/>
            <person name="Kim K.M."/>
            <person name="Shin Y."/>
            <person name="Jung M."/>
            <person name="Lee S.J."/>
            <person name="Yim H.S."/>
            <person name="Lee J.H."/>
            <person name="Bhattacharya D."/>
            <person name="Yoon H.S."/>
        </authorList>
    </citation>
    <scope>NUCLEOTIDE SEQUENCE [LARGE SCALE GENOMIC DNA]</scope>
    <source>
        <strain evidence="7 8">SKKU-2015</strain>
        <tissue evidence="7">Whole body</tissue>
    </source>
</reference>
<dbReference type="STRING" id="448386.A0A2V3IMY6"/>
<keyword evidence="3" id="KW-0256">Endoplasmic reticulum</keyword>
<comment type="subcellular location">
    <subcellularLocation>
        <location evidence="1">Endoplasmic reticulum</location>
    </subcellularLocation>
</comment>
<dbReference type="Gene3D" id="2.70.130.10">
    <property type="entry name" value="Mannose-6-phosphate receptor binding domain"/>
    <property type="match status" value="1"/>
</dbReference>